<dbReference type="InParanoid" id="A0A7N8X421"/>
<keyword evidence="5" id="KW-0418">Kinase</keyword>
<dbReference type="PANTHER" id="PTHR21064:SF1">
    <property type="entry name" value="HYDROXYLYSINE KINASE"/>
    <property type="match status" value="1"/>
</dbReference>
<evidence type="ECO:0000259" key="10">
    <source>
        <dbReference type="Pfam" id="PF01636"/>
    </source>
</evidence>
<evidence type="ECO:0000256" key="8">
    <source>
        <dbReference type="ARBA" id="ARBA00038873"/>
    </source>
</evidence>
<dbReference type="Pfam" id="PF01636">
    <property type="entry name" value="APH"/>
    <property type="match status" value="1"/>
</dbReference>
<dbReference type="SUPFAM" id="SSF56112">
    <property type="entry name" value="Protein kinase-like (PK-like)"/>
    <property type="match status" value="1"/>
</dbReference>
<dbReference type="EC" id="2.7.1.81" evidence="8"/>
<evidence type="ECO:0000256" key="9">
    <source>
        <dbReference type="ARBA" id="ARBA00040505"/>
    </source>
</evidence>
<dbReference type="CTD" id="559560"/>
<evidence type="ECO:0000256" key="5">
    <source>
        <dbReference type="ARBA" id="ARBA00022777"/>
    </source>
</evidence>
<dbReference type="GO" id="GO:0047992">
    <property type="term" value="F:hydroxylysine kinase activity"/>
    <property type="evidence" value="ECO:0007669"/>
    <property type="project" value="UniProtKB-EC"/>
</dbReference>
<sequence length="355" mass="40586">MSVKHAKPNFSHSQVSEVLKRLYRLTPSVIRPLPSYDDQNFYIAAAESGKYILKIMNTEDSENHNLIEVQTYAMSFLYQNGLPTQIAIPTTLGQIMTLEEADCGYGCQKYLVRLLTYLPGITISKVPYTPKLLYEVGKTAARMDKTLEQMEHPHLSLLHRENFKWSLSNVTLLEGYLHVLDGDPLQEVVKSVIHQYKTYVVPKRSGFRKCINHGDFNDLNILVEPCENDGYSISGILDFGDMNSGYYIHDLAIAIMYMMMEHPRPVEVGGPILAGWESVIPLNEMEKVCLFVLVLARFCQSLVHARYAVKLHPENKEYLMISSRKGVHIFRELWELGKEHVENVWFESAAQIGLK</sequence>
<evidence type="ECO:0000256" key="1">
    <source>
        <dbReference type="ARBA" id="ARBA00004496"/>
    </source>
</evidence>
<proteinExistence type="inferred from homology"/>
<keyword evidence="12" id="KW-1185">Reference proteome</keyword>
<dbReference type="InterPro" id="IPR050249">
    <property type="entry name" value="Pseudomonas-type_ThrB"/>
</dbReference>
<dbReference type="FunFam" id="3.90.1200.10:FF:000007">
    <property type="entry name" value="hydroxylysine kinase isoform X1"/>
    <property type="match status" value="1"/>
</dbReference>
<keyword evidence="3" id="KW-0963">Cytoplasm</keyword>
<evidence type="ECO:0000313" key="11">
    <source>
        <dbReference type="Ensembl" id="ENSMAMP00000040172.1"/>
    </source>
</evidence>
<dbReference type="PANTHER" id="PTHR21064">
    <property type="entry name" value="AMINOGLYCOSIDE PHOSPHOTRANSFERASE DOMAIN-CONTAINING PROTEIN-RELATED"/>
    <property type="match status" value="1"/>
</dbReference>
<comment type="subcellular location">
    <subcellularLocation>
        <location evidence="1">Cytoplasm</location>
    </subcellularLocation>
</comment>
<accession>A0A7N8X421</accession>
<dbReference type="Proteomes" id="UP000261640">
    <property type="component" value="Unplaced"/>
</dbReference>
<dbReference type="RefSeq" id="XP_026179001.1">
    <property type="nucleotide sequence ID" value="XM_026323216.2"/>
</dbReference>
<dbReference type="GeneID" id="113139743"/>
<dbReference type="RefSeq" id="XP_026178999.1">
    <property type="nucleotide sequence ID" value="XM_026323214.2"/>
</dbReference>
<comment type="similarity">
    <text evidence="2">Belongs to the aminoglycoside phosphotransferase family.</text>
</comment>
<organism evidence="11 12">
    <name type="scientific">Mastacembelus armatus</name>
    <name type="common">zig-zag eel</name>
    <dbReference type="NCBI Taxonomy" id="205130"/>
    <lineage>
        <taxon>Eukaryota</taxon>
        <taxon>Metazoa</taxon>
        <taxon>Chordata</taxon>
        <taxon>Craniata</taxon>
        <taxon>Vertebrata</taxon>
        <taxon>Euteleostomi</taxon>
        <taxon>Actinopterygii</taxon>
        <taxon>Neopterygii</taxon>
        <taxon>Teleostei</taxon>
        <taxon>Neoteleostei</taxon>
        <taxon>Acanthomorphata</taxon>
        <taxon>Anabantaria</taxon>
        <taxon>Synbranchiformes</taxon>
        <taxon>Mastacembelidae</taxon>
        <taxon>Mastacembelus</taxon>
    </lineage>
</organism>
<comment type="function">
    <text evidence="7">Catalyzes the GTP-dependent phosphorylation of 5-hydroxy-L-lysine.</text>
</comment>
<reference evidence="11" key="1">
    <citation type="submission" date="2025-08" db="UniProtKB">
        <authorList>
            <consortium name="Ensembl"/>
        </authorList>
    </citation>
    <scope>IDENTIFICATION</scope>
</reference>
<dbReference type="Gene3D" id="3.90.1200.10">
    <property type="match status" value="1"/>
</dbReference>
<dbReference type="RefSeq" id="XP_026179002.1">
    <property type="nucleotide sequence ID" value="XM_026323217.1"/>
</dbReference>
<dbReference type="GeneTree" id="ENSGT00390000011314"/>
<dbReference type="FunCoup" id="A0A7N8X421">
    <property type="interactions" value="537"/>
</dbReference>
<dbReference type="InterPro" id="IPR002575">
    <property type="entry name" value="Aminoglycoside_PTrfase"/>
</dbReference>
<name>A0A7N8X421_9TELE</name>
<dbReference type="AlphaFoldDB" id="A0A7N8X421"/>
<evidence type="ECO:0000256" key="3">
    <source>
        <dbReference type="ARBA" id="ARBA00022490"/>
    </source>
</evidence>
<feature type="domain" description="Aminoglycoside phosphotransferase" evidence="10">
    <location>
        <begin position="30"/>
        <end position="270"/>
    </location>
</feature>
<evidence type="ECO:0000313" key="12">
    <source>
        <dbReference type="Proteomes" id="UP000261640"/>
    </source>
</evidence>
<dbReference type="OrthoDB" id="9973935at2759"/>
<protein>
    <recommendedName>
        <fullName evidence="9">Hydroxylysine kinase</fullName>
        <ecNumber evidence="8">2.7.1.81</ecNumber>
    </recommendedName>
</protein>
<comment type="catalytic activity">
    <reaction evidence="6">
        <text>(5R)-5-hydroxy-L-lysine + GTP = (5R)-5-phosphooxy-L-lysine + GDP + H(+)</text>
        <dbReference type="Rhea" id="RHEA:19049"/>
        <dbReference type="ChEBI" id="CHEBI:15378"/>
        <dbReference type="ChEBI" id="CHEBI:37565"/>
        <dbReference type="ChEBI" id="CHEBI:57882"/>
        <dbReference type="ChEBI" id="CHEBI:58189"/>
        <dbReference type="ChEBI" id="CHEBI:58357"/>
        <dbReference type="EC" id="2.7.1.81"/>
    </reaction>
</comment>
<evidence type="ECO:0000256" key="4">
    <source>
        <dbReference type="ARBA" id="ARBA00022679"/>
    </source>
</evidence>
<evidence type="ECO:0000256" key="2">
    <source>
        <dbReference type="ARBA" id="ARBA00006219"/>
    </source>
</evidence>
<evidence type="ECO:0000256" key="6">
    <source>
        <dbReference type="ARBA" id="ARBA00036820"/>
    </source>
</evidence>
<dbReference type="Ensembl" id="ENSMAMT00000052314.1">
    <property type="protein sequence ID" value="ENSMAMP00000040172.1"/>
    <property type="gene ID" value="ENSMAMG00000024919.1"/>
</dbReference>
<dbReference type="InterPro" id="IPR011009">
    <property type="entry name" value="Kinase-like_dom_sf"/>
</dbReference>
<keyword evidence="4" id="KW-0808">Transferase</keyword>
<reference evidence="11" key="2">
    <citation type="submission" date="2025-09" db="UniProtKB">
        <authorList>
            <consortium name="Ensembl"/>
        </authorList>
    </citation>
    <scope>IDENTIFICATION</scope>
</reference>
<dbReference type="Gene3D" id="3.30.200.20">
    <property type="entry name" value="Phosphorylase Kinase, domain 1"/>
    <property type="match status" value="1"/>
</dbReference>
<dbReference type="RefSeq" id="XP_026179000.1">
    <property type="nucleotide sequence ID" value="XM_026323215.1"/>
</dbReference>
<dbReference type="GO" id="GO:0005737">
    <property type="term" value="C:cytoplasm"/>
    <property type="evidence" value="ECO:0007669"/>
    <property type="project" value="UniProtKB-SubCell"/>
</dbReference>
<evidence type="ECO:0000256" key="7">
    <source>
        <dbReference type="ARBA" id="ARBA00037368"/>
    </source>
</evidence>